<evidence type="ECO:0000256" key="1">
    <source>
        <dbReference type="SAM" id="MobiDB-lite"/>
    </source>
</evidence>
<feature type="region of interest" description="Disordered" evidence="1">
    <location>
        <begin position="1"/>
        <end position="22"/>
    </location>
</feature>
<comment type="caution">
    <text evidence="2">The sequence shown here is derived from an EMBL/GenBank/DDBJ whole genome shotgun (WGS) entry which is preliminary data.</text>
</comment>
<proteinExistence type="predicted"/>
<protein>
    <recommendedName>
        <fullName evidence="3">Mu-like prophage FluMu N-terminal domain-containing protein</fullName>
    </recommendedName>
</protein>
<accession>A0A832N2Y3</accession>
<evidence type="ECO:0000313" key="2">
    <source>
        <dbReference type="EMBL" id="HHJ80340.1"/>
    </source>
</evidence>
<feature type="compositionally biased region" description="Polar residues" evidence="1">
    <location>
        <begin position="55"/>
        <end position="78"/>
    </location>
</feature>
<dbReference type="AlphaFoldDB" id="A0A832N2Y3"/>
<evidence type="ECO:0008006" key="3">
    <source>
        <dbReference type="Google" id="ProtNLM"/>
    </source>
</evidence>
<sequence>MNELNTYTVNRPVKHDGEQYGEGDPIELCEKVAQPLIDCGAIKGPVDFDAIENAGSETGNGSGNVVSLTPAPNQNNPNRKPAPDDPAERVAAIKTAISKLDLANDAHWTKNKEPNAQVLTELLGWAVTAEERNQVWMDMLAEKEAE</sequence>
<dbReference type="Proteomes" id="UP000885832">
    <property type="component" value="Unassembled WGS sequence"/>
</dbReference>
<dbReference type="EMBL" id="DRNF01000111">
    <property type="protein sequence ID" value="HHJ80340.1"/>
    <property type="molecule type" value="Genomic_DNA"/>
</dbReference>
<name>A0A832N2Y3_9GAMM</name>
<feature type="region of interest" description="Disordered" evidence="1">
    <location>
        <begin position="53"/>
        <end position="87"/>
    </location>
</feature>
<reference evidence="2" key="1">
    <citation type="journal article" date="2020" name="mSystems">
        <title>Genome- and Community-Level Interaction Insights into Carbon Utilization and Element Cycling Functions of Hydrothermarchaeota in Hydrothermal Sediment.</title>
        <authorList>
            <person name="Zhou Z."/>
            <person name="Liu Y."/>
            <person name="Xu W."/>
            <person name="Pan J."/>
            <person name="Luo Z.H."/>
            <person name="Li M."/>
        </authorList>
    </citation>
    <scope>NUCLEOTIDE SEQUENCE [LARGE SCALE GENOMIC DNA]</scope>
    <source>
        <strain evidence="2">HyVt-505</strain>
    </source>
</reference>
<gene>
    <name evidence="2" type="ORF">ENJ65_01755</name>
</gene>
<organism evidence="2">
    <name type="scientific">Candidatus Tenderia electrophaga</name>
    <dbReference type="NCBI Taxonomy" id="1748243"/>
    <lineage>
        <taxon>Bacteria</taxon>
        <taxon>Pseudomonadati</taxon>
        <taxon>Pseudomonadota</taxon>
        <taxon>Gammaproteobacteria</taxon>
        <taxon>Candidatus Tenderiales</taxon>
        <taxon>Candidatus Tenderiaceae</taxon>
        <taxon>Candidatus Tenderia</taxon>
    </lineage>
</organism>